<sequence>MLHGFSGGMGTGKSLNAIKFIIENDNFADRPVYYHGIRVMLLDYKVCNSFQGWLYGVYFPANSHNKELESKLLRIETEQRLATLEDFPYLAFHYKKHEPFKQWMHWFKKLASPKRLAAFKEALAVLELDEESITYQDIKHLNLSWTAFDDPTEIHTLPAGSVILVDEVQNIWGNRTAGKAMSPDVKFVTTHRHKGIDLVYISQDFKDVDQIIRRRMQYYVHYEFIGGDWLHRYFHIEGFDPANKTELAKAEKEKVKRDNKYYGVYLSSIKHTQKVKIDPQLKKGIIGLTVGILGISAAAFYLYSWFQKQVTPASVEVVQSEVSTIESAENTEETKILDINTVYLERFLPRLDALPFSAPVYDGLTHEANHYPELTCVIMHDECSCFTQQGTAYALEDHACFNIARYGYFDPFEVSSDNHQRRKTAQTRSNGDNVVLNKGGLY</sequence>
<name>A0A6G7CI59_9VIBR</name>
<reference evidence="3 4" key="1">
    <citation type="submission" date="2020-02" db="EMBL/GenBank/DDBJ databases">
        <title>A complete genome of a marine bacterium Vibrio sp. ZWAL4003 isolated from the mangrove sediment with the ability to degrade polysaccharides.</title>
        <authorList>
            <person name="Wu J."/>
            <person name="Qu W."/>
            <person name="Zeng R."/>
        </authorList>
    </citation>
    <scope>NUCLEOTIDE SEQUENCE [LARGE SCALE GENOMIC DNA]</scope>
    <source>
        <strain evidence="3 4">ZWAL4003</strain>
    </source>
</reference>
<keyword evidence="1" id="KW-1133">Transmembrane helix</keyword>
<dbReference type="KEGG" id="vzi:G5S32_07075"/>
<proteinExistence type="predicted"/>
<evidence type="ECO:0000313" key="3">
    <source>
        <dbReference type="EMBL" id="QIH41764.1"/>
    </source>
</evidence>
<evidence type="ECO:0000313" key="4">
    <source>
        <dbReference type="Proteomes" id="UP000503003"/>
    </source>
</evidence>
<keyword evidence="1" id="KW-0472">Membrane</keyword>
<feature type="domain" description="Zona occludens toxin N-terminal" evidence="2">
    <location>
        <begin position="156"/>
        <end position="270"/>
    </location>
</feature>
<evidence type="ECO:0000256" key="1">
    <source>
        <dbReference type="SAM" id="Phobius"/>
    </source>
</evidence>
<dbReference type="InterPro" id="IPR027417">
    <property type="entry name" value="P-loop_NTPase"/>
</dbReference>
<dbReference type="AlphaFoldDB" id="A0A6G7CI59"/>
<feature type="transmembrane region" description="Helical" evidence="1">
    <location>
        <begin position="284"/>
        <end position="306"/>
    </location>
</feature>
<accession>A0A6G7CI59</accession>
<dbReference type="InterPro" id="IPR008900">
    <property type="entry name" value="Zot_N"/>
</dbReference>
<dbReference type="EMBL" id="CP049331">
    <property type="protein sequence ID" value="QIH41764.1"/>
    <property type="molecule type" value="Genomic_DNA"/>
</dbReference>
<dbReference type="Gene3D" id="3.40.50.300">
    <property type="entry name" value="P-loop containing nucleotide triphosphate hydrolases"/>
    <property type="match status" value="1"/>
</dbReference>
<organism evidence="3 4">
    <name type="scientific">Vibrio ziniensis</name>
    <dbReference type="NCBI Taxonomy" id="2711221"/>
    <lineage>
        <taxon>Bacteria</taxon>
        <taxon>Pseudomonadati</taxon>
        <taxon>Pseudomonadota</taxon>
        <taxon>Gammaproteobacteria</taxon>
        <taxon>Vibrionales</taxon>
        <taxon>Vibrionaceae</taxon>
        <taxon>Vibrio</taxon>
    </lineage>
</organism>
<keyword evidence="1" id="KW-0812">Transmembrane</keyword>
<keyword evidence="4" id="KW-1185">Reference proteome</keyword>
<dbReference type="RefSeq" id="WP_165311353.1">
    <property type="nucleotide sequence ID" value="NZ_CP049331.1"/>
</dbReference>
<evidence type="ECO:0000259" key="2">
    <source>
        <dbReference type="Pfam" id="PF05707"/>
    </source>
</evidence>
<dbReference type="Pfam" id="PF05707">
    <property type="entry name" value="Zot"/>
    <property type="match status" value="1"/>
</dbReference>
<gene>
    <name evidence="3" type="ORF">G5S32_07075</name>
</gene>
<dbReference type="Proteomes" id="UP000503003">
    <property type="component" value="Chromosome 1"/>
</dbReference>
<protein>
    <recommendedName>
        <fullName evidence="2">Zona occludens toxin N-terminal domain-containing protein</fullName>
    </recommendedName>
</protein>